<keyword evidence="2" id="KW-1185">Reference proteome</keyword>
<proteinExistence type="predicted"/>
<dbReference type="EMBL" id="NIRI02000042">
    <property type="protein sequence ID" value="KAG5446910.1"/>
    <property type="molecule type" value="Genomic_DNA"/>
</dbReference>
<accession>A0A419Q0S0</accession>
<reference evidence="1 2" key="1">
    <citation type="journal article" date="2018" name="Biotechnol. Adv.">
        <title>Improved genomic resources and new bioinformatic workflow for the carcinogenic parasite Clonorchis sinensis: Biotechnological implications.</title>
        <authorList>
            <person name="Wang D."/>
            <person name="Korhonen P.K."/>
            <person name="Gasser R.B."/>
            <person name="Young N.D."/>
        </authorList>
    </citation>
    <scope>NUCLEOTIDE SEQUENCE [LARGE SCALE GENOMIC DNA]</scope>
    <source>
        <strain evidence="1">Cs-k2</strain>
    </source>
</reference>
<organism evidence="1 2">
    <name type="scientific">Clonorchis sinensis</name>
    <name type="common">Chinese liver fluke</name>
    <dbReference type="NCBI Taxonomy" id="79923"/>
    <lineage>
        <taxon>Eukaryota</taxon>
        <taxon>Metazoa</taxon>
        <taxon>Spiralia</taxon>
        <taxon>Lophotrochozoa</taxon>
        <taxon>Platyhelminthes</taxon>
        <taxon>Trematoda</taxon>
        <taxon>Digenea</taxon>
        <taxon>Opisthorchiida</taxon>
        <taxon>Opisthorchiata</taxon>
        <taxon>Opisthorchiidae</taxon>
        <taxon>Clonorchis</taxon>
    </lineage>
</organism>
<dbReference type="AlphaFoldDB" id="A0A419Q0S0"/>
<gene>
    <name evidence="1" type="ORF">CSKR_114081</name>
</gene>
<evidence type="ECO:0000313" key="2">
    <source>
        <dbReference type="Proteomes" id="UP000286415"/>
    </source>
</evidence>
<comment type="caution">
    <text evidence="1">The sequence shown here is derived from an EMBL/GenBank/DDBJ whole genome shotgun (WGS) entry which is preliminary data.</text>
</comment>
<protein>
    <submittedName>
        <fullName evidence="1">Uncharacterized protein</fullName>
    </submittedName>
</protein>
<name>A0A419Q0S0_CLOSI</name>
<sequence>MDHPDTPDTLRPNGGICQYRLAQDESKLGAHFVCITSIVETNKSTDGASTAQKRVALWTSLLSVLLIVTSNDSGNSTNFIVPHNLWMPACINWPFCRLQQCVYLAALRVYHATYEAVSRLLFSIPDRLELYRRSPGGAFHSPPPLGKLHQLPYSATLPVYHATYGAASHLFFLIPDRLEFYRRSSAVSNDKRTLPSNAQLQRPQSTTSRLLKIFPLDLRVSWDFYLECHQTCRASNLALY</sequence>
<reference evidence="1 2" key="2">
    <citation type="journal article" date="2021" name="Genomics">
        <title>High-quality reference genome for Clonorchis sinensis.</title>
        <authorList>
            <person name="Young N.D."/>
            <person name="Stroehlein A.J."/>
            <person name="Kinkar L."/>
            <person name="Wang T."/>
            <person name="Sohn W.M."/>
            <person name="Chang B.C.H."/>
            <person name="Kaur P."/>
            <person name="Weisz D."/>
            <person name="Dudchenko O."/>
            <person name="Aiden E.L."/>
            <person name="Korhonen P.K."/>
            <person name="Gasser R.B."/>
        </authorList>
    </citation>
    <scope>NUCLEOTIDE SEQUENCE [LARGE SCALE GENOMIC DNA]</scope>
    <source>
        <strain evidence="1">Cs-k2</strain>
    </source>
</reference>
<dbReference type="Proteomes" id="UP000286415">
    <property type="component" value="Unassembled WGS sequence"/>
</dbReference>
<evidence type="ECO:0000313" key="1">
    <source>
        <dbReference type="EMBL" id="KAG5446910.1"/>
    </source>
</evidence>
<dbReference type="InParanoid" id="A0A419Q0S0"/>